<evidence type="ECO:0000256" key="4">
    <source>
        <dbReference type="ARBA" id="ARBA00022801"/>
    </source>
</evidence>
<dbReference type="GO" id="GO:0009395">
    <property type="term" value="P:phospholipid catabolic process"/>
    <property type="evidence" value="ECO:0007669"/>
    <property type="project" value="TreeGrafter"/>
</dbReference>
<dbReference type="Proteomes" id="UP000041254">
    <property type="component" value="Unassembled WGS sequence"/>
</dbReference>
<dbReference type="EC" id="3.1.4.4" evidence="2"/>
<dbReference type="PROSITE" id="PS50035">
    <property type="entry name" value="PLD"/>
    <property type="match status" value="1"/>
</dbReference>
<feature type="region of interest" description="Disordered" evidence="7">
    <location>
        <begin position="270"/>
        <end position="294"/>
    </location>
</feature>
<dbReference type="InterPro" id="IPR015679">
    <property type="entry name" value="PLipase_D_fam"/>
</dbReference>
<evidence type="ECO:0000256" key="6">
    <source>
        <dbReference type="ARBA" id="ARBA00023098"/>
    </source>
</evidence>
<comment type="catalytic activity">
    <reaction evidence="1">
        <text>a 1,2-diacyl-sn-glycero-3-phosphocholine + H2O = a 1,2-diacyl-sn-glycero-3-phosphate + choline + H(+)</text>
        <dbReference type="Rhea" id="RHEA:14445"/>
        <dbReference type="ChEBI" id="CHEBI:15354"/>
        <dbReference type="ChEBI" id="CHEBI:15377"/>
        <dbReference type="ChEBI" id="CHEBI:15378"/>
        <dbReference type="ChEBI" id="CHEBI:57643"/>
        <dbReference type="ChEBI" id="CHEBI:58608"/>
        <dbReference type="EC" id="3.1.4.4"/>
    </reaction>
</comment>
<keyword evidence="3" id="KW-0677">Repeat</keyword>
<dbReference type="PANTHER" id="PTHR18896:SF76">
    <property type="entry name" value="PHOSPHOLIPASE"/>
    <property type="match status" value="1"/>
</dbReference>
<dbReference type="PhylomeDB" id="A0A0G4FFY2"/>
<evidence type="ECO:0000313" key="9">
    <source>
        <dbReference type="EMBL" id="CEM11970.1"/>
    </source>
</evidence>
<evidence type="ECO:0000313" key="10">
    <source>
        <dbReference type="Proteomes" id="UP000041254"/>
    </source>
</evidence>
<dbReference type="InterPro" id="IPR001736">
    <property type="entry name" value="PLipase_D/transphosphatidylase"/>
</dbReference>
<protein>
    <recommendedName>
        <fullName evidence="2">phospholipase D</fullName>
        <ecNumber evidence="2">3.1.4.4</ecNumber>
    </recommendedName>
</protein>
<dbReference type="VEuPathDB" id="CryptoDB:Vbra_15303"/>
<name>A0A0G4FFY2_VITBC</name>
<evidence type="ECO:0000256" key="5">
    <source>
        <dbReference type="ARBA" id="ARBA00022963"/>
    </source>
</evidence>
<dbReference type="AlphaFoldDB" id="A0A0G4FFY2"/>
<sequence>MHPSARNHRVAPKDLPFNGLIWAVTPSAATFRNRASSHIQKSLAANETGGETPRSRRSLRRLVNGDELRGEFDRDECGRYTNAPVEERAGNFAFQPCTFRGFVASLSDSLFDVQIVDSEQRKKMYPQWAEGVPPEPLGYYEELYFIEVIFSAWDFHLDVPLLGDEHPESSFWNVLHKLLQRGVKIYFTWWSMTLQSVGGFHGPKEMDRLIDMGIPIFLDYGYKLSDIKRRKCTYKTPQDSLSFLRSAHAKKVIINREIAYVGGIDISKDRAATPSHHRSNPKRKSSNKDHHGTQARITGQAAADIASIHVNCWRYGCHSNGTSFFTTKTECKQENLPPSMEEWKRDEAAATRRRDIVRQLLSGNDAKPSATQCRALVTGDYYWLRTGGYSHPVTSVYDAYLSLIKNAQSYVYIENQYIVSAALRPWEGIPKKIIDFHTQLSSAPADSSRNFPGDCTWESSKKNFFAKNHIAIALYRRIKRAIRKKKRSFPSFWSSRSLLRKPGCSIRVT</sequence>
<dbReference type="SUPFAM" id="SSF56024">
    <property type="entry name" value="Phospholipase D/nuclease"/>
    <property type="match status" value="2"/>
</dbReference>
<proteinExistence type="predicted"/>
<evidence type="ECO:0000256" key="7">
    <source>
        <dbReference type="SAM" id="MobiDB-lite"/>
    </source>
</evidence>
<dbReference type="GO" id="GO:0004630">
    <property type="term" value="F:phospholipase D activity"/>
    <property type="evidence" value="ECO:0007669"/>
    <property type="project" value="UniProtKB-EC"/>
</dbReference>
<keyword evidence="4" id="KW-0378">Hydrolase</keyword>
<evidence type="ECO:0000256" key="3">
    <source>
        <dbReference type="ARBA" id="ARBA00022737"/>
    </source>
</evidence>
<reference evidence="9" key="1">
    <citation type="submission" date="2014-11" db="EMBL/GenBank/DDBJ databases">
        <authorList>
            <person name="Zhu J."/>
            <person name="Qi W."/>
            <person name="Song R."/>
        </authorList>
    </citation>
    <scope>NUCLEOTIDE SEQUENCE [LARGE SCALE GENOMIC DNA]</scope>
</reference>
<accession>A0A0G4FFY2</accession>
<organism evidence="9 10">
    <name type="scientific">Vitrella brassicaformis (strain CCMP3155)</name>
    <dbReference type="NCBI Taxonomy" id="1169540"/>
    <lineage>
        <taxon>Eukaryota</taxon>
        <taxon>Sar</taxon>
        <taxon>Alveolata</taxon>
        <taxon>Colpodellida</taxon>
        <taxon>Vitrellaceae</taxon>
        <taxon>Vitrella</taxon>
    </lineage>
</organism>
<gene>
    <name evidence="9" type="ORF">Vbra_15303</name>
</gene>
<dbReference type="EMBL" id="CDMY01000429">
    <property type="protein sequence ID" value="CEM11970.1"/>
    <property type="molecule type" value="Genomic_DNA"/>
</dbReference>
<dbReference type="STRING" id="1169540.A0A0G4FFY2"/>
<keyword evidence="5" id="KW-0442">Lipid degradation</keyword>
<evidence type="ECO:0000256" key="2">
    <source>
        <dbReference type="ARBA" id="ARBA00012027"/>
    </source>
</evidence>
<keyword evidence="6" id="KW-0443">Lipid metabolism</keyword>
<keyword evidence="10" id="KW-1185">Reference proteome</keyword>
<evidence type="ECO:0000259" key="8">
    <source>
        <dbReference type="PROSITE" id="PS50035"/>
    </source>
</evidence>
<dbReference type="InParanoid" id="A0A0G4FFY2"/>
<dbReference type="OrthoDB" id="419078at2759"/>
<dbReference type="Gene3D" id="3.30.870.10">
    <property type="entry name" value="Endonuclease Chain A"/>
    <property type="match status" value="1"/>
</dbReference>
<feature type="compositionally biased region" description="Basic residues" evidence="7">
    <location>
        <begin position="275"/>
        <end position="285"/>
    </location>
</feature>
<dbReference type="PANTHER" id="PTHR18896">
    <property type="entry name" value="PHOSPHOLIPASE D"/>
    <property type="match status" value="1"/>
</dbReference>
<feature type="domain" description="PLD phosphodiesterase" evidence="8">
    <location>
        <begin position="243"/>
        <end position="270"/>
    </location>
</feature>
<evidence type="ECO:0000256" key="1">
    <source>
        <dbReference type="ARBA" id="ARBA00000798"/>
    </source>
</evidence>